<evidence type="ECO:0000256" key="1">
    <source>
        <dbReference type="ARBA" id="ARBA00004651"/>
    </source>
</evidence>
<sequence>MLMQFIVALFVLRTGAGYDFFNFISTLARDFLGFAKDGVAFLTSTQVSQYGMFFFSVLPAIIFFVAVVHIWYQWGLVQWVVSKGSYFFIWTTRTSGCESAAATAAPFIGQGENAILVARLLPYATSSELHAIMTSGFATIAGSVLASYIALGLNPQAMVSSCIMSIPCSLAMSKLRYPEVELSQTNGRVLKPKDLNKDAKVYTNWLEAFIEGATLGLTVAGMVLTSTMCVVSLVAFINAVLTWFGDFWNIDNLSLTMIFGYILYPVAFFLGTPSKDIMDVARLIATKLTFNEYVGYTDLTTMKPYTEMDERSKFIATYCLCGFANFGSVGVNIGVLKTLAPRKSKQVASLVISALITGACSTIISAGIASMVVNDVGRFSTGK</sequence>
<keyword evidence="12" id="KW-1185">Reference proteome</keyword>
<dbReference type="AlphaFoldDB" id="A0A448YHC1"/>
<dbReference type="GO" id="GO:0005886">
    <property type="term" value="C:plasma membrane"/>
    <property type="evidence" value="ECO:0007669"/>
    <property type="project" value="UniProtKB-SubCell"/>
</dbReference>
<gene>
    <name evidence="11" type="ORF">BRENAR_LOCUS1090</name>
</gene>
<feature type="transmembrane region" description="Helical" evidence="7">
    <location>
        <begin position="215"/>
        <end position="241"/>
    </location>
</feature>
<dbReference type="Pfam" id="PF07670">
    <property type="entry name" value="Gate"/>
    <property type="match status" value="1"/>
</dbReference>
<dbReference type="Proteomes" id="UP000290900">
    <property type="component" value="Unassembled WGS sequence"/>
</dbReference>
<evidence type="ECO:0000256" key="7">
    <source>
        <dbReference type="SAM" id="Phobius"/>
    </source>
</evidence>
<comment type="similarity">
    <text evidence="2">Belongs to the concentrative nucleoside transporter (CNT) (TC 2.A.41) family.</text>
</comment>
<evidence type="ECO:0000256" key="5">
    <source>
        <dbReference type="ARBA" id="ARBA00022989"/>
    </source>
</evidence>
<proteinExistence type="inferred from homology"/>
<dbReference type="PANTHER" id="PTHR10590">
    <property type="entry name" value="SODIUM/NUCLEOSIDE COTRANSPORTER"/>
    <property type="match status" value="1"/>
</dbReference>
<evidence type="ECO:0000259" key="8">
    <source>
        <dbReference type="Pfam" id="PF01773"/>
    </source>
</evidence>
<dbReference type="GO" id="GO:0015293">
    <property type="term" value="F:symporter activity"/>
    <property type="evidence" value="ECO:0007669"/>
    <property type="project" value="TreeGrafter"/>
</dbReference>
<dbReference type="InParanoid" id="A0A448YHC1"/>
<dbReference type="OrthoDB" id="6075923at2759"/>
<evidence type="ECO:0000256" key="2">
    <source>
        <dbReference type="ARBA" id="ARBA00009033"/>
    </source>
</evidence>
<comment type="subcellular location">
    <subcellularLocation>
        <location evidence="1">Cell membrane</location>
        <topology evidence="1">Multi-pass membrane protein</topology>
    </subcellularLocation>
</comment>
<feature type="domain" description="Concentrative nucleoside transporter C-terminal" evidence="9">
    <location>
        <begin position="158"/>
        <end position="369"/>
    </location>
</feature>
<accession>A0A448YHC1</accession>
<dbReference type="PANTHER" id="PTHR10590:SF4">
    <property type="entry name" value="SOLUTE CARRIER FAMILY 28 MEMBER 3"/>
    <property type="match status" value="1"/>
</dbReference>
<keyword evidence="5 7" id="KW-1133">Transmembrane helix</keyword>
<evidence type="ECO:0000256" key="6">
    <source>
        <dbReference type="ARBA" id="ARBA00023136"/>
    </source>
</evidence>
<feature type="transmembrane region" description="Helical" evidence="7">
    <location>
        <begin position="253"/>
        <end position="271"/>
    </location>
</feature>
<keyword evidence="6 7" id="KW-0472">Membrane</keyword>
<dbReference type="InterPro" id="IPR002668">
    <property type="entry name" value="CNT_N_dom"/>
</dbReference>
<dbReference type="InterPro" id="IPR008276">
    <property type="entry name" value="C_nuclsd_transpt"/>
</dbReference>
<keyword evidence="3" id="KW-1003">Cell membrane</keyword>
<evidence type="ECO:0000256" key="3">
    <source>
        <dbReference type="ARBA" id="ARBA00022475"/>
    </source>
</evidence>
<dbReference type="Pfam" id="PF01773">
    <property type="entry name" value="Nucleos_tra2_N"/>
    <property type="match status" value="1"/>
</dbReference>
<evidence type="ECO:0000313" key="11">
    <source>
        <dbReference type="EMBL" id="VEU20355.1"/>
    </source>
</evidence>
<feature type="transmembrane region" description="Helical" evidence="7">
    <location>
        <begin position="50"/>
        <end position="72"/>
    </location>
</feature>
<evidence type="ECO:0000313" key="12">
    <source>
        <dbReference type="Proteomes" id="UP000290900"/>
    </source>
</evidence>
<feature type="transmembrane region" description="Helical" evidence="7">
    <location>
        <begin position="129"/>
        <end position="151"/>
    </location>
</feature>
<protein>
    <submittedName>
        <fullName evidence="11">DEKNAAC101156</fullName>
    </submittedName>
</protein>
<dbReference type="InterPro" id="IPR011657">
    <property type="entry name" value="CNT_C_dom"/>
</dbReference>
<reference evidence="11 12" key="1">
    <citation type="submission" date="2018-12" db="EMBL/GenBank/DDBJ databases">
        <authorList>
            <person name="Tiukova I."/>
            <person name="Dainat J."/>
        </authorList>
    </citation>
    <scope>NUCLEOTIDE SEQUENCE [LARGE SCALE GENOMIC DNA]</scope>
</reference>
<name>A0A448YHC1_BRENA</name>
<evidence type="ECO:0000259" key="9">
    <source>
        <dbReference type="Pfam" id="PF07662"/>
    </source>
</evidence>
<dbReference type="STRING" id="13370.A0A448YHC1"/>
<feature type="transmembrane region" description="Helical" evidence="7">
    <location>
        <begin position="347"/>
        <end position="373"/>
    </location>
</feature>
<organism evidence="11 12">
    <name type="scientific">Brettanomyces naardenensis</name>
    <name type="common">Yeast</name>
    <dbReference type="NCBI Taxonomy" id="13370"/>
    <lineage>
        <taxon>Eukaryota</taxon>
        <taxon>Fungi</taxon>
        <taxon>Dikarya</taxon>
        <taxon>Ascomycota</taxon>
        <taxon>Saccharomycotina</taxon>
        <taxon>Pichiomycetes</taxon>
        <taxon>Pichiales</taxon>
        <taxon>Pichiaceae</taxon>
        <taxon>Brettanomyces</taxon>
    </lineage>
</organism>
<dbReference type="GO" id="GO:0005337">
    <property type="term" value="F:nucleoside transmembrane transporter activity"/>
    <property type="evidence" value="ECO:0007669"/>
    <property type="project" value="InterPro"/>
</dbReference>
<feature type="domain" description="Nucleoside transporter/FeoB GTPase Gate" evidence="10">
    <location>
        <begin position="54"/>
        <end position="151"/>
    </location>
</feature>
<feature type="domain" description="Concentrative nucleoside transporter N-terminal" evidence="8">
    <location>
        <begin position="1"/>
        <end position="44"/>
    </location>
</feature>
<dbReference type="EMBL" id="CAACVR010000003">
    <property type="protein sequence ID" value="VEU20355.1"/>
    <property type="molecule type" value="Genomic_DNA"/>
</dbReference>
<dbReference type="Pfam" id="PF07662">
    <property type="entry name" value="Nucleos_tra2_C"/>
    <property type="match status" value="1"/>
</dbReference>
<evidence type="ECO:0000256" key="4">
    <source>
        <dbReference type="ARBA" id="ARBA00022692"/>
    </source>
</evidence>
<evidence type="ECO:0000259" key="10">
    <source>
        <dbReference type="Pfam" id="PF07670"/>
    </source>
</evidence>
<dbReference type="InterPro" id="IPR011642">
    <property type="entry name" value="Gate_dom"/>
</dbReference>
<feature type="transmembrane region" description="Helical" evidence="7">
    <location>
        <begin position="315"/>
        <end position="335"/>
    </location>
</feature>
<keyword evidence="4 7" id="KW-0812">Transmembrane</keyword>